<reference evidence="1" key="2">
    <citation type="journal article" date="2022" name="BMC Genomics">
        <title>Comparative genome analysis of mycobacteria focusing on tRNA and non-coding RNA.</title>
        <authorList>
            <person name="Behra P.R.K."/>
            <person name="Pettersson B.M.F."/>
            <person name="Ramesh M."/>
            <person name="Das S."/>
            <person name="Dasgupta S."/>
            <person name="Kirsebom L.A."/>
        </authorList>
    </citation>
    <scope>NUCLEOTIDE SEQUENCE</scope>
    <source>
        <strain evidence="1">DSM 44838</strain>
    </source>
</reference>
<evidence type="ECO:0000313" key="2">
    <source>
        <dbReference type="Proteomes" id="UP001141629"/>
    </source>
</evidence>
<sequence>MALAIDTDNAAFDGHVGAEVARIARAVADEAESGVVEGICRDCNGMKVGVWKIRLEAR</sequence>
<dbReference type="Proteomes" id="UP001141629">
    <property type="component" value="Unassembled WGS sequence"/>
</dbReference>
<accession>A0A9X3C297</accession>
<protein>
    <submittedName>
        <fullName evidence="1">Uncharacterized protein</fullName>
    </submittedName>
</protein>
<dbReference type="EMBL" id="JACKVK010000003">
    <property type="protein sequence ID" value="MCV7419932.1"/>
    <property type="molecule type" value="Genomic_DNA"/>
</dbReference>
<name>A0A9X3C297_9MYCO</name>
<organism evidence="1 2">
    <name type="scientific">Mycobacterium yunnanensis</name>
    <dbReference type="NCBI Taxonomy" id="368477"/>
    <lineage>
        <taxon>Bacteria</taxon>
        <taxon>Bacillati</taxon>
        <taxon>Actinomycetota</taxon>
        <taxon>Actinomycetes</taxon>
        <taxon>Mycobacteriales</taxon>
        <taxon>Mycobacteriaceae</taxon>
        <taxon>Mycobacterium</taxon>
    </lineage>
</organism>
<comment type="caution">
    <text evidence="1">The sequence shown here is derived from an EMBL/GenBank/DDBJ whole genome shotgun (WGS) entry which is preliminary data.</text>
</comment>
<gene>
    <name evidence="1" type="ORF">H7K45_05205</name>
</gene>
<evidence type="ECO:0000313" key="1">
    <source>
        <dbReference type="EMBL" id="MCV7419932.1"/>
    </source>
</evidence>
<dbReference type="AlphaFoldDB" id="A0A9X3C297"/>
<keyword evidence="2" id="KW-1185">Reference proteome</keyword>
<dbReference type="RefSeq" id="WP_263994704.1">
    <property type="nucleotide sequence ID" value="NZ_JACKVK010000003.1"/>
</dbReference>
<proteinExistence type="predicted"/>
<reference evidence="1" key="1">
    <citation type="submission" date="2020-07" db="EMBL/GenBank/DDBJ databases">
        <authorList>
            <person name="Pettersson B.M.F."/>
            <person name="Behra P.R.K."/>
            <person name="Ramesh M."/>
            <person name="Das S."/>
            <person name="Dasgupta S."/>
            <person name="Kirsebom L.A."/>
        </authorList>
    </citation>
    <scope>NUCLEOTIDE SEQUENCE</scope>
    <source>
        <strain evidence="1">DSM 44838</strain>
    </source>
</reference>